<organism evidence="1 2">
    <name type="scientific">Macrosiphum euphorbiae</name>
    <name type="common">potato aphid</name>
    <dbReference type="NCBI Taxonomy" id="13131"/>
    <lineage>
        <taxon>Eukaryota</taxon>
        <taxon>Metazoa</taxon>
        <taxon>Ecdysozoa</taxon>
        <taxon>Arthropoda</taxon>
        <taxon>Hexapoda</taxon>
        <taxon>Insecta</taxon>
        <taxon>Pterygota</taxon>
        <taxon>Neoptera</taxon>
        <taxon>Paraneoptera</taxon>
        <taxon>Hemiptera</taxon>
        <taxon>Sternorrhyncha</taxon>
        <taxon>Aphidomorpha</taxon>
        <taxon>Aphidoidea</taxon>
        <taxon>Aphididae</taxon>
        <taxon>Macrosiphini</taxon>
        <taxon>Macrosiphum</taxon>
    </lineage>
</organism>
<accession>A0AAV0WQM4</accession>
<evidence type="ECO:0000313" key="1">
    <source>
        <dbReference type="EMBL" id="CAI6358365.1"/>
    </source>
</evidence>
<dbReference type="AlphaFoldDB" id="A0AAV0WQM4"/>
<sequence length="86" mass="9593">MAAHRLQRYAVFLAGYTFTIEFVEGGNNGNADALSRLPLEGGIADLDICEKIQRDKVLKKVFLFLKSGKLPNSSNEVKRILSRILI</sequence>
<dbReference type="EMBL" id="CARXXK010000002">
    <property type="protein sequence ID" value="CAI6358365.1"/>
    <property type="molecule type" value="Genomic_DNA"/>
</dbReference>
<dbReference type="Proteomes" id="UP001160148">
    <property type="component" value="Unassembled WGS sequence"/>
</dbReference>
<keyword evidence="2" id="KW-1185">Reference proteome</keyword>
<evidence type="ECO:0000313" key="2">
    <source>
        <dbReference type="Proteomes" id="UP001160148"/>
    </source>
</evidence>
<protein>
    <submittedName>
        <fullName evidence="1">Uncharacterized protein</fullName>
    </submittedName>
</protein>
<reference evidence="1 2" key="1">
    <citation type="submission" date="2023-01" db="EMBL/GenBank/DDBJ databases">
        <authorList>
            <person name="Whitehead M."/>
        </authorList>
    </citation>
    <scope>NUCLEOTIDE SEQUENCE [LARGE SCALE GENOMIC DNA]</scope>
</reference>
<comment type="caution">
    <text evidence="1">The sequence shown here is derived from an EMBL/GenBank/DDBJ whole genome shotgun (WGS) entry which is preliminary data.</text>
</comment>
<gene>
    <name evidence="1" type="ORF">MEUPH1_LOCUS13888</name>
</gene>
<proteinExistence type="predicted"/>
<name>A0AAV0WQM4_9HEMI</name>